<protein>
    <submittedName>
        <fullName evidence="2">Uncharacterized protein</fullName>
    </submittedName>
</protein>
<sequence>MSPDETQLKKLLSESTPVTDENKALERVLKKSSNVTAFKDVAGLFVGWCWVVLLGFGASAYSARRRMNLHQQQKKSQK</sequence>
<feature type="transmembrane region" description="Helical" evidence="1">
    <location>
        <begin position="41"/>
        <end position="63"/>
    </location>
</feature>
<dbReference type="RefSeq" id="WP_007615980.1">
    <property type="nucleotide sequence ID" value="NZ_BAEO01000006.1"/>
</dbReference>
<dbReference type="Proteomes" id="UP000006327">
    <property type="component" value="Unassembled WGS sequence"/>
</dbReference>
<keyword evidence="3" id="KW-1185">Reference proteome</keyword>
<comment type="caution">
    <text evidence="2">The sequence shown here is derived from an EMBL/GenBank/DDBJ whole genome shotgun (WGS) entry which is preliminary data.</text>
</comment>
<dbReference type="EMBL" id="BAEO01000006">
    <property type="protein sequence ID" value="GAC17278.1"/>
    <property type="molecule type" value="Genomic_DNA"/>
</dbReference>
<keyword evidence="1" id="KW-1133">Transmembrane helix</keyword>
<keyword evidence="1" id="KW-0472">Membrane</keyword>
<name>K6YKX5_9ALTE</name>
<evidence type="ECO:0000313" key="2">
    <source>
        <dbReference type="EMBL" id="GAC17278.1"/>
    </source>
</evidence>
<keyword evidence="1" id="KW-0812">Transmembrane</keyword>
<accession>K6YKX5</accession>
<gene>
    <name evidence="2" type="ORF">GARC_0296</name>
</gene>
<proteinExistence type="predicted"/>
<dbReference type="OrthoDB" id="6228601at2"/>
<organism evidence="2 3">
    <name type="scientific">Paraglaciecola arctica BSs20135</name>
    <dbReference type="NCBI Taxonomy" id="493475"/>
    <lineage>
        <taxon>Bacteria</taxon>
        <taxon>Pseudomonadati</taxon>
        <taxon>Pseudomonadota</taxon>
        <taxon>Gammaproteobacteria</taxon>
        <taxon>Alteromonadales</taxon>
        <taxon>Alteromonadaceae</taxon>
        <taxon>Paraglaciecola</taxon>
    </lineage>
</organism>
<evidence type="ECO:0000313" key="3">
    <source>
        <dbReference type="Proteomes" id="UP000006327"/>
    </source>
</evidence>
<evidence type="ECO:0000256" key="1">
    <source>
        <dbReference type="SAM" id="Phobius"/>
    </source>
</evidence>
<dbReference type="AlphaFoldDB" id="K6YKX5"/>
<reference evidence="2 3" key="1">
    <citation type="journal article" date="2017" name="Antonie Van Leeuwenhoek">
        <title>Rhizobium rhizosphaerae sp. nov., a novel species isolated from rice rhizosphere.</title>
        <authorList>
            <person name="Zhao J.J."/>
            <person name="Zhang J."/>
            <person name="Zhang R.J."/>
            <person name="Zhang C.W."/>
            <person name="Yin H.Q."/>
            <person name="Zhang X.X."/>
        </authorList>
    </citation>
    <scope>NUCLEOTIDE SEQUENCE [LARGE SCALE GENOMIC DNA]</scope>
    <source>
        <strain evidence="2 3">BSs20135</strain>
    </source>
</reference>
<dbReference type="STRING" id="493475.GARC_0296"/>